<dbReference type="InterPro" id="IPR007848">
    <property type="entry name" value="Small_mtfrase_dom"/>
</dbReference>
<keyword evidence="1 4" id="KW-0489">Methyltransferase</keyword>
<keyword evidence="2" id="KW-0949">S-adenosyl-L-methionine</keyword>
<evidence type="ECO:0000256" key="1">
    <source>
        <dbReference type="ARBA" id="ARBA00022603"/>
    </source>
</evidence>
<name>A0A1Y5TX06_9PROT</name>
<evidence type="ECO:0000313" key="5">
    <source>
        <dbReference type="Proteomes" id="UP000193200"/>
    </source>
</evidence>
<proteinExistence type="predicted"/>
<dbReference type="SUPFAM" id="SSF53335">
    <property type="entry name" value="S-adenosyl-L-methionine-dependent methyltransferases"/>
    <property type="match status" value="1"/>
</dbReference>
<evidence type="ECO:0000256" key="2">
    <source>
        <dbReference type="ARBA" id="ARBA00022691"/>
    </source>
</evidence>
<keyword evidence="5" id="KW-1185">Reference proteome</keyword>
<dbReference type="InParanoid" id="A0A1Y5TX06"/>
<dbReference type="Proteomes" id="UP000193200">
    <property type="component" value="Unassembled WGS sequence"/>
</dbReference>
<dbReference type="PANTHER" id="PTHR47739:SF1">
    <property type="entry name" value="TRNA1(VAL) (ADENINE(37)-N6)-METHYLTRANSFERASE"/>
    <property type="match status" value="1"/>
</dbReference>
<dbReference type="EMBL" id="FWFR01000003">
    <property type="protein sequence ID" value="SLN72512.1"/>
    <property type="molecule type" value="Genomic_DNA"/>
</dbReference>
<gene>
    <name evidence="4" type="primary">yfiC</name>
    <name evidence="4" type="ORF">OCH7691_03485</name>
</gene>
<evidence type="ECO:0000313" key="4">
    <source>
        <dbReference type="EMBL" id="SLN72512.1"/>
    </source>
</evidence>
<dbReference type="RefSeq" id="WP_085884824.1">
    <property type="nucleotide sequence ID" value="NZ_FWFR01000003.1"/>
</dbReference>
<dbReference type="GO" id="GO:0032259">
    <property type="term" value="P:methylation"/>
    <property type="evidence" value="ECO:0007669"/>
    <property type="project" value="UniProtKB-KW"/>
</dbReference>
<dbReference type="CDD" id="cd02440">
    <property type="entry name" value="AdoMet_MTases"/>
    <property type="match status" value="1"/>
</dbReference>
<accession>A0A1Y5TX06</accession>
<dbReference type="PANTHER" id="PTHR47739">
    <property type="entry name" value="TRNA1(VAL) (ADENINE(37)-N6)-METHYLTRANSFERASE"/>
    <property type="match status" value="1"/>
</dbReference>
<dbReference type="InterPro" id="IPR050210">
    <property type="entry name" value="tRNA_Adenine-N(6)_MTase"/>
</dbReference>
<evidence type="ECO:0000259" key="3">
    <source>
        <dbReference type="Pfam" id="PF05175"/>
    </source>
</evidence>
<feature type="domain" description="Methyltransferase small" evidence="3">
    <location>
        <begin position="46"/>
        <end position="141"/>
    </location>
</feature>
<dbReference type="InterPro" id="IPR029063">
    <property type="entry name" value="SAM-dependent_MTases_sf"/>
</dbReference>
<organism evidence="4 5">
    <name type="scientific">Oceanibacterium hippocampi</name>
    <dbReference type="NCBI Taxonomy" id="745714"/>
    <lineage>
        <taxon>Bacteria</taxon>
        <taxon>Pseudomonadati</taxon>
        <taxon>Pseudomonadota</taxon>
        <taxon>Alphaproteobacteria</taxon>
        <taxon>Sneathiellales</taxon>
        <taxon>Sneathiellaceae</taxon>
        <taxon>Oceanibacterium</taxon>
    </lineage>
</organism>
<sequence>MTVASEADAIPPAFDGDDWSRDAFLGGRLWLWQPRRGFRSGSDAVLLAASVPAAAGERVLDIGCGTGAALLCLASRISGLTLVGIEIQDVLVEAARRNLADNGLDGNAAIVAGDIVGSTAMAGDARGFDHVFTNPPFFAAGRGRASQLAGRRLARHEGEVDLGRWIGFGLRRLRPGGTITVIHRTERLAELLAALGAGTGAIRILPLWPSRDRPAKRLIVQAVKGARAAPVLLPGLILHTAGEEHYSVEADAVLRGGAGLDLPR</sequence>
<dbReference type="Gene3D" id="3.40.50.150">
    <property type="entry name" value="Vaccinia Virus protein VP39"/>
    <property type="match status" value="1"/>
</dbReference>
<dbReference type="Pfam" id="PF05175">
    <property type="entry name" value="MTS"/>
    <property type="match status" value="1"/>
</dbReference>
<protein>
    <submittedName>
        <fullName evidence="4">tRNA1(Val) (Adenine(37)-N6)-methyltransferase</fullName>
        <ecNumber evidence="4">2.1.1.223</ecNumber>
    </submittedName>
</protein>
<dbReference type="OrthoDB" id="5489421at2"/>
<keyword evidence="4" id="KW-0808">Transferase</keyword>
<reference evidence="4 5" key="1">
    <citation type="submission" date="2017-03" db="EMBL/GenBank/DDBJ databases">
        <authorList>
            <person name="Afonso C.L."/>
            <person name="Miller P.J."/>
            <person name="Scott M.A."/>
            <person name="Spackman E."/>
            <person name="Goraichik I."/>
            <person name="Dimitrov K.M."/>
            <person name="Suarez D.L."/>
            <person name="Swayne D.E."/>
        </authorList>
    </citation>
    <scope>NUCLEOTIDE SEQUENCE [LARGE SCALE GENOMIC DNA]</scope>
    <source>
        <strain evidence="4 5">CECT 7691</strain>
    </source>
</reference>
<dbReference type="EC" id="2.1.1.223" evidence="4"/>
<dbReference type="GO" id="GO:0008168">
    <property type="term" value="F:methyltransferase activity"/>
    <property type="evidence" value="ECO:0007669"/>
    <property type="project" value="UniProtKB-KW"/>
</dbReference>
<dbReference type="AlphaFoldDB" id="A0A1Y5TX06"/>